<evidence type="ECO:0000313" key="2">
    <source>
        <dbReference type="Proteomes" id="UP001431783"/>
    </source>
</evidence>
<name>A0AAW1V9L9_9CUCU</name>
<keyword evidence="2" id="KW-1185">Reference proteome</keyword>
<proteinExistence type="predicted"/>
<comment type="caution">
    <text evidence="1">The sequence shown here is derived from an EMBL/GenBank/DDBJ whole genome shotgun (WGS) entry which is preliminary data.</text>
</comment>
<dbReference type="Proteomes" id="UP001431783">
    <property type="component" value="Unassembled WGS sequence"/>
</dbReference>
<dbReference type="AlphaFoldDB" id="A0AAW1V9L9"/>
<accession>A0AAW1V9L9</accession>
<sequence>MKNAIKNKAEIFREKATIDRIKTSRTILERKKKISESILTQPTKTYSSKTFKLIISLINEQGSEQTKQDILSNISPSKVSIGIDKLTSVKNGSIIVQSESKSSLQKMEDVMKGSMKDWCKREEPKGRKPNVVFTNIDHDMILEDIIEAIVNQNENSTKADEEMMKLMRKTAKGKKFLLCN</sequence>
<dbReference type="EMBL" id="JARQZJ010000122">
    <property type="protein sequence ID" value="KAK9889008.1"/>
    <property type="molecule type" value="Genomic_DNA"/>
</dbReference>
<reference evidence="1 2" key="1">
    <citation type="submission" date="2023-03" db="EMBL/GenBank/DDBJ databases">
        <title>Genome insight into feeding habits of ladybird beetles.</title>
        <authorList>
            <person name="Li H.-S."/>
            <person name="Huang Y.-H."/>
            <person name="Pang H."/>
        </authorList>
    </citation>
    <scope>NUCLEOTIDE SEQUENCE [LARGE SCALE GENOMIC DNA]</scope>
    <source>
        <strain evidence="1">SYSU_2023b</strain>
        <tissue evidence="1">Whole body</tissue>
    </source>
</reference>
<evidence type="ECO:0000313" key="1">
    <source>
        <dbReference type="EMBL" id="KAK9889008.1"/>
    </source>
</evidence>
<organism evidence="1 2">
    <name type="scientific">Henosepilachna vigintioctopunctata</name>
    <dbReference type="NCBI Taxonomy" id="420089"/>
    <lineage>
        <taxon>Eukaryota</taxon>
        <taxon>Metazoa</taxon>
        <taxon>Ecdysozoa</taxon>
        <taxon>Arthropoda</taxon>
        <taxon>Hexapoda</taxon>
        <taxon>Insecta</taxon>
        <taxon>Pterygota</taxon>
        <taxon>Neoptera</taxon>
        <taxon>Endopterygota</taxon>
        <taxon>Coleoptera</taxon>
        <taxon>Polyphaga</taxon>
        <taxon>Cucujiformia</taxon>
        <taxon>Coccinelloidea</taxon>
        <taxon>Coccinellidae</taxon>
        <taxon>Epilachninae</taxon>
        <taxon>Epilachnini</taxon>
        <taxon>Henosepilachna</taxon>
    </lineage>
</organism>
<protein>
    <submittedName>
        <fullName evidence="1">Uncharacterized protein</fullName>
    </submittedName>
</protein>
<gene>
    <name evidence="1" type="ORF">WA026_004292</name>
</gene>